<gene>
    <name evidence="6" type="ORF">PECAL_5P07960</name>
</gene>
<dbReference type="InterPro" id="IPR012340">
    <property type="entry name" value="NA-bd_OB-fold"/>
</dbReference>
<dbReference type="Proteomes" id="UP000789595">
    <property type="component" value="Unassembled WGS sequence"/>
</dbReference>
<dbReference type="AlphaFoldDB" id="A0A8J2WQD9"/>
<evidence type="ECO:0000313" key="6">
    <source>
        <dbReference type="EMBL" id="CAH0376230.1"/>
    </source>
</evidence>
<evidence type="ECO:0000256" key="4">
    <source>
        <dbReference type="ARBA" id="ARBA00023163"/>
    </source>
</evidence>
<sequence>MFVLAVVRDAVRVSPAAFGKAPSDALRDEVDARYGGRVLSDVGFVICCETARTVSDGLVHALDGGATYQAEFRLLVFRPFVGEVLRCTVEFVDENGLRCTTGFFSQIRIPAKYLPSSATFDPARRLYLDSKQRKIQTGDSILVRVASVKFTRLSKRKRGLQATTSGPEVGIRMRSSSVDLSARDPVPSAMEVVASCASSGLGPVGWWR</sequence>
<dbReference type="OrthoDB" id="10256606at2759"/>
<comment type="subcellular location">
    <subcellularLocation>
        <location evidence="1">Nucleus</location>
    </subcellularLocation>
</comment>
<protein>
    <recommendedName>
        <fullName evidence="5">RNA polymerase III subunit Rpc25 domain-containing protein</fullName>
    </recommendedName>
</protein>
<dbReference type="InterPro" id="IPR045113">
    <property type="entry name" value="Rpb7-like"/>
</dbReference>
<name>A0A8J2WQD9_9STRA</name>
<dbReference type="InterPro" id="IPR013238">
    <property type="entry name" value="RNA_pol_III_Rbc25"/>
</dbReference>
<keyword evidence="3" id="KW-0240">DNA-directed RNA polymerase</keyword>
<accession>A0A8J2WQD9</accession>
<evidence type="ECO:0000259" key="5">
    <source>
        <dbReference type="Pfam" id="PF08292"/>
    </source>
</evidence>
<feature type="domain" description="RNA polymerase III subunit Rpc25" evidence="5">
    <location>
        <begin position="83"/>
        <end position="207"/>
    </location>
</feature>
<evidence type="ECO:0000313" key="7">
    <source>
        <dbReference type="Proteomes" id="UP000789595"/>
    </source>
</evidence>
<evidence type="ECO:0000256" key="1">
    <source>
        <dbReference type="ARBA" id="ARBA00004123"/>
    </source>
</evidence>
<dbReference type="GO" id="GO:0006384">
    <property type="term" value="P:transcription initiation at RNA polymerase III promoter"/>
    <property type="evidence" value="ECO:0007669"/>
    <property type="project" value="TreeGrafter"/>
</dbReference>
<dbReference type="GO" id="GO:0005666">
    <property type="term" value="C:RNA polymerase III complex"/>
    <property type="evidence" value="ECO:0007669"/>
    <property type="project" value="TreeGrafter"/>
</dbReference>
<dbReference type="Gene3D" id="3.30.1490.120">
    <property type="entry name" value="RNA polymerase Rpb7-like, N-terminal domain"/>
    <property type="match status" value="1"/>
</dbReference>
<dbReference type="EMBL" id="CAKKNE010000005">
    <property type="protein sequence ID" value="CAH0376230.1"/>
    <property type="molecule type" value="Genomic_DNA"/>
</dbReference>
<dbReference type="PANTHER" id="PTHR12709:SF1">
    <property type="entry name" value="DNA-DIRECTED RNA POLYMERASE III SUBUNIT RPC8"/>
    <property type="match status" value="1"/>
</dbReference>
<reference evidence="6" key="1">
    <citation type="submission" date="2021-11" db="EMBL/GenBank/DDBJ databases">
        <authorList>
            <consortium name="Genoscope - CEA"/>
            <person name="William W."/>
        </authorList>
    </citation>
    <scope>NUCLEOTIDE SEQUENCE</scope>
</reference>
<comment type="similarity">
    <text evidence="2">Belongs to the eukaryotic RPB7/RPC8 RNA polymerase subunit family.</text>
</comment>
<dbReference type="PANTHER" id="PTHR12709">
    <property type="entry name" value="DNA-DIRECTED RNA POLYMERASE II, III"/>
    <property type="match status" value="1"/>
</dbReference>
<dbReference type="Gene3D" id="2.40.50.140">
    <property type="entry name" value="Nucleic acid-binding proteins"/>
    <property type="match status" value="1"/>
</dbReference>
<evidence type="ECO:0000256" key="3">
    <source>
        <dbReference type="ARBA" id="ARBA00022478"/>
    </source>
</evidence>
<dbReference type="SUPFAM" id="SSF50249">
    <property type="entry name" value="Nucleic acid-binding proteins"/>
    <property type="match status" value="1"/>
</dbReference>
<dbReference type="SUPFAM" id="SSF88798">
    <property type="entry name" value="N-terminal, heterodimerisation domain of RBP7 (RpoE)"/>
    <property type="match status" value="1"/>
</dbReference>
<proteinExistence type="inferred from homology"/>
<keyword evidence="4" id="KW-0804">Transcription</keyword>
<keyword evidence="7" id="KW-1185">Reference proteome</keyword>
<dbReference type="Pfam" id="PF08292">
    <property type="entry name" value="RNA_pol_Rbc25"/>
    <property type="match status" value="1"/>
</dbReference>
<dbReference type="InterPro" id="IPR036898">
    <property type="entry name" value="RNA_pol_Rpb7-like_N_sf"/>
</dbReference>
<organism evidence="6 7">
    <name type="scientific">Pelagomonas calceolata</name>
    <dbReference type="NCBI Taxonomy" id="35677"/>
    <lineage>
        <taxon>Eukaryota</taxon>
        <taxon>Sar</taxon>
        <taxon>Stramenopiles</taxon>
        <taxon>Ochrophyta</taxon>
        <taxon>Pelagophyceae</taxon>
        <taxon>Pelagomonadales</taxon>
        <taxon>Pelagomonadaceae</taxon>
        <taxon>Pelagomonas</taxon>
    </lineage>
</organism>
<evidence type="ECO:0000256" key="2">
    <source>
        <dbReference type="ARBA" id="ARBA00009307"/>
    </source>
</evidence>
<comment type="caution">
    <text evidence="6">The sequence shown here is derived from an EMBL/GenBank/DDBJ whole genome shotgun (WGS) entry which is preliminary data.</text>
</comment>